<reference evidence="1 2" key="1">
    <citation type="submission" date="2018-11" db="EMBL/GenBank/DDBJ databases">
        <title>Genomes From Bacteria Associated with the Canine Oral Cavity: a Test Case for Automated Genome-Based Taxonomic Assignment.</title>
        <authorList>
            <person name="Coil D.A."/>
            <person name="Jospin G."/>
            <person name="Darling A.E."/>
            <person name="Wallis C."/>
            <person name="Davis I.J."/>
            <person name="Harris S."/>
            <person name="Eisen J.A."/>
            <person name="Holcombe L.J."/>
            <person name="O'Flynn C."/>
        </authorList>
    </citation>
    <scope>NUCLEOTIDE SEQUENCE [LARGE SCALE GENOMIC DNA]</scope>
    <source>
        <strain evidence="1 2">OH770</strain>
    </source>
</reference>
<evidence type="ECO:0000313" key="1">
    <source>
        <dbReference type="EMBL" id="RRC95352.1"/>
    </source>
</evidence>
<proteinExistence type="predicted"/>
<accession>A0A3P1SG77</accession>
<comment type="caution">
    <text evidence="1">The sequence shown here is derived from an EMBL/GenBank/DDBJ whole genome shotgun (WGS) entry which is preliminary data.</text>
</comment>
<dbReference type="Proteomes" id="UP000280444">
    <property type="component" value="Unassembled WGS sequence"/>
</dbReference>
<protein>
    <submittedName>
        <fullName evidence="1">Uncharacterized protein</fullName>
    </submittedName>
</protein>
<dbReference type="AlphaFoldDB" id="A0A3P1SG77"/>
<sequence length="244" mass="26811">MTENREEAPTVFLNREELNAFIQYASEDDGSDIEGIHESILEGLRDKKLLDHQGMTELARIILYGMATSQEVIETIVTTKDGYTRTSGYNGSEQSTVVTTQGDNQYRLMALSRAEMIMHFADALRLLAQPVGAPSAVYLPQEFVSAALLGECERLETLLRNVSAEDETFLQAVNGGSWSVHAGSKVVQGEEDSVNTELFIGLKVGGRFFLVDLEETESGCLAVAIPPMVAWFEISSWFAVSESS</sequence>
<name>A0A3P1SG77_9ACTO</name>
<dbReference type="EMBL" id="RQZF01000004">
    <property type="protein sequence ID" value="RRC95352.1"/>
    <property type="molecule type" value="Genomic_DNA"/>
</dbReference>
<dbReference type="RefSeq" id="WP_124869873.1">
    <property type="nucleotide sequence ID" value="NZ_RQZF01000004.1"/>
</dbReference>
<gene>
    <name evidence="1" type="ORF">EII11_05590</name>
</gene>
<organism evidence="1 2">
    <name type="scientific">Schaalia canis</name>
    <dbReference type="NCBI Taxonomy" id="100469"/>
    <lineage>
        <taxon>Bacteria</taxon>
        <taxon>Bacillati</taxon>
        <taxon>Actinomycetota</taxon>
        <taxon>Actinomycetes</taxon>
        <taxon>Actinomycetales</taxon>
        <taxon>Actinomycetaceae</taxon>
        <taxon>Schaalia</taxon>
    </lineage>
</organism>
<evidence type="ECO:0000313" key="2">
    <source>
        <dbReference type="Proteomes" id="UP000280444"/>
    </source>
</evidence>
<keyword evidence="2" id="KW-1185">Reference proteome</keyword>